<proteinExistence type="predicted"/>
<dbReference type="InParanoid" id="A0A7C8MPG6"/>
<evidence type="ECO:0000313" key="3">
    <source>
        <dbReference type="Proteomes" id="UP000481858"/>
    </source>
</evidence>
<gene>
    <name evidence="2" type="ORF">GQX73_g8579</name>
</gene>
<name>A0A7C8MPG6_9PEZI</name>
<dbReference type="Proteomes" id="UP000481858">
    <property type="component" value="Unassembled WGS sequence"/>
</dbReference>
<feature type="domain" description="DUF7918" evidence="1">
    <location>
        <begin position="9"/>
        <end position="197"/>
    </location>
</feature>
<dbReference type="EMBL" id="WUBL01000129">
    <property type="protein sequence ID" value="KAF2964987.1"/>
    <property type="molecule type" value="Genomic_DNA"/>
</dbReference>
<dbReference type="PANTHER" id="PTHR36223">
    <property type="entry name" value="BETA-LACTAMASE-TYPE TRANSPEPTIDASE FOLD DOMAIN CONTAINING PROTEIN"/>
    <property type="match status" value="1"/>
</dbReference>
<comment type="caution">
    <text evidence="2">The sequence shown here is derived from an EMBL/GenBank/DDBJ whole genome shotgun (WGS) entry which is preliminary data.</text>
</comment>
<evidence type="ECO:0000313" key="2">
    <source>
        <dbReference type="EMBL" id="KAF2964987.1"/>
    </source>
</evidence>
<dbReference type="OrthoDB" id="3364132at2759"/>
<dbReference type="PANTHER" id="PTHR36223:SF1">
    <property type="entry name" value="TRANSCRIPTION ELONGATION FACTOR EAF N-TERMINAL DOMAIN-CONTAINING PROTEIN"/>
    <property type="match status" value="1"/>
</dbReference>
<organism evidence="2 3">
    <name type="scientific">Xylaria multiplex</name>
    <dbReference type="NCBI Taxonomy" id="323545"/>
    <lineage>
        <taxon>Eukaryota</taxon>
        <taxon>Fungi</taxon>
        <taxon>Dikarya</taxon>
        <taxon>Ascomycota</taxon>
        <taxon>Pezizomycotina</taxon>
        <taxon>Sordariomycetes</taxon>
        <taxon>Xylariomycetidae</taxon>
        <taxon>Xylariales</taxon>
        <taxon>Xylariaceae</taxon>
        <taxon>Xylaria</taxon>
    </lineage>
</organism>
<keyword evidence="3" id="KW-1185">Reference proteome</keyword>
<dbReference type="AlphaFoldDB" id="A0A7C8MPG6"/>
<accession>A0A7C8MPG6</accession>
<dbReference type="InterPro" id="IPR057678">
    <property type="entry name" value="DUF7918"/>
</dbReference>
<sequence length="215" mass="24336">MAILRDLPGVQVTVQVAGKDAKEYDADEEGEQPLAGDPACPTVTKYIESIDDARFAIKVTASSDYEWGYRNHALAAEVKIDGNRISSKRISAPGEFTMDGKKAFCEQSQNWKKYKLTFSSVSTIEDNHPERLERDLEAVKQLGLIRVTIERWIVIPQSAPRPRSRSVHKARKFEFLEKSMKGKAISHGTSWVNHHPFFFRDNTTTNKKNPVQTIT</sequence>
<reference evidence="2 3" key="1">
    <citation type="submission" date="2019-12" db="EMBL/GenBank/DDBJ databases">
        <title>Draft genome sequence of the ascomycete Xylaria multiplex DSM 110363.</title>
        <authorList>
            <person name="Buettner E."/>
            <person name="Kellner H."/>
        </authorList>
    </citation>
    <scope>NUCLEOTIDE SEQUENCE [LARGE SCALE GENOMIC DNA]</scope>
    <source>
        <strain evidence="2 3">DSM 110363</strain>
    </source>
</reference>
<evidence type="ECO:0000259" key="1">
    <source>
        <dbReference type="Pfam" id="PF25534"/>
    </source>
</evidence>
<dbReference type="Pfam" id="PF25534">
    <property type="entry name" value="DUF7918"/>
    <property type="match status" value="1"/>
</dbReference>
<protein>
    <recommendedName>
        <fullName evidence="1">DUF7918 domain-containing protein</fullName>
    </recommendedName>
</protein>